<gene>
    <name evidence="1" type="ORF">CFD26_106578</name>
</gene>
<dbReference type="SUPFAM" id="SSF52047">
    <property type="entry name" value="RNI-like"/>
    <property type="match status" value="1"/>
</dbReference>
<comment type="caution">
    <text evidence="1">The sequence shown here is derived from an EMBL/GenBank/DDBJ whole genome shotgun (WGS) entry which is preliminary data.</text>
</comment>
<dbReference type="Proteomes" id="UP000215289">
    <property type="component" value="Unassembled WGS sequence"/>
</dbReference>
<evidence type="ECO:0000313" key="2">
    <source>
        <dbReference type="Proteomes" id="UP000215289"/>
    </source>
</evidence>
<evidence type="ECO:0008006" key="3">
    <source>
        <dbReference type="Google" id="ProtNLM"/>
    </source>
</evidence>
<name>A0A421D778_9EURO</name>
<dbReference type="STRING" id="1245748.A0A421D778"/>
<reference evidence="1 2" key="1">
    <citation type="submission" date="2018-08" db="EMBL/GenBank/DDBJ databases">
        <title>Draft genome sequences of two Aspergillus turcosus clinical strains isolated from bronchoalveolar lavage fluid: one azole-susceptible and the other azole-resistant.</title>
        <authorList>
            <person name="Parent-Michaud M."/>
            <person name="Dufresne P.J."/>
            <person name="Fournier E."/>
            <person name="Martineau C."/>
            <person name="Moreira S."/>
            <person name="Perkins V."/>
            <person name="De Repentigny L."/>
            <person name="Dufresne S.F."/>
        </authorList>
    </citation>
    <scope>NUCLEOTIDE SEQUENCE [LARGE SCALE GENOMIC DNA]</scope>
    <source>
        <strain evidence="1">HMR AF 1038</strain>
    </source>
</reference>
<evidence type="ECO:0000313" key="1">
    <source>
        <dbReference type="EMBL" id="RLL97953.1"/>
    </source>
</evidence>
<dbReference type="Gene3D" id="3.80.10.10">
    <property type="entry name" value="Ribonuclease Inhibitor"/>
    <property type="match status" value="1"/>
</dbReference>
<dbReference type="InterPro" id="IPR032675">
    <property type="entry name" value="LRR_dom_sf"/>
</dbReference>
<protein>
    <recommendedName>
        <fullName evidence="3">F-box domain-containing protein</fullName>
    </recommendedName>
</protein>
<dbReference type="OrthoDB" id="5426109at2759"/>
<organism evidence="1 2">
    <name type="scientific">Aspergillus turcosus</name>
    <dbReference type="NCBI Taxonomy" id="1245748"/>
    <lineage>
        <taxon>Eukaryota</taxon>
        <taxon>Fungi</taxon>
        <taxon>Dikarya</taxon>
        <taxon>Ascomycota</taxon>
        <taxon>Pezizomycotina</taxon>
        <taxon>Eurotiomycetes</taxon>
        <taxon>Eurotiomycetidae</taxon>
        <taxon>Eurotiales</taxon>
        <taxon>Aspergillaceae</taxon>
        <taxon>Aspergillus</taxon>
        <taxon>Aspergillus subgen. Fumigati</taxon>
    </lineage>
</organism>
<accession>A0A421D778</accession>
<sequence>MSNPLLLPEIVASVIDNVYMLPDLLSCACVNRVWNVAALKKLYKGSLHDMRLRTPDIGSLNCLLVSSPKRFARNMSFVKHLLLSPEQPTENNGRGLASVAIPGQIKGQDWPDNIPDLLLTPTIEYLAIDKYYCVFLTDIPADKFSNLKALTVYKSDGDCRIDELCQLLQHCDLQFFHFEEDENPDDVLLTQSQIAEVLSCLQRHQNLKALALIVRNWPQPSILTKAWPRLKALYLEEGQDWLEQSPLPNFDELQILGLRNLYTIENIAECRHLRVIELDSLELDDVETLLDIARGCPLLQKFSMTRLNLRGDPDLGEEGENLLLNLLRALPKLEFLALGLKFRMDGALLLQDLARRCPRLAVLDLPRTQIWLSLAIMTNLDPLWQLEIMCLGDIYFEDTRRLLRSNNIESLATEWRRIFPRLREAQCSLRPLYMFREHSGEELEGDPASVSADEEMSLSEPGLDFDDEESDRLRRKLRRILGYGKDYLTFIKIRYMWQTDFEIEAIGWPVVPSSAFYRPSWHSTSRCPAD</sequence>
<dbReference type="AlphaFoldDB" id="A0A421D778"/>
<proteinExistence type="predicted"/>
<dbReference type="EMBL" id="NIDN02000064">
    <property type="protein sequence ID" value="RLL97953.1"/>
    <property type="molecule type" value="Genomic_DNA"/>
</dbReference>
<keyword evidence="2" id="KW-1185">Reference proteome</keyword>